<reference evidence="17" key="1">
    <citation type="submission" date="2020-12" db="EMBL/GenBank/DDBJ databases">
        <title>Metabolic potential, ecology and presence of endohyphal bacteria is reflected in genomic diversity of Mucoromycotina.</title>
        <authorList>
            <person name="Muszewska A."/>
            <person name="Okrasinska A."/>
            <person name="Steczkiewicz K."/>
            <person name="Drgas O."/>
            <person name="Orlowska M."/>
            <person name="Perlinska-Lenart U."/>
            <person name="Aleksandrzak-Piekarczyk T."/>
            <person name="Szatraj K."/>
            <person name="Zielenkiewicz U."/>
            <person name="Pilsyk S."/>
            <person name="Malc E."/>
            <person name="Mieczkowski P."/>
            <person name="Kruszewska J.S."/>
            <person name="Biernat P."/>
            <person name="Pawlowska J."/>
        </authorList>
    </citation>
    <scope>NUCLEOTIDE SEQUENCE</scope>
    <source>
        <strain evidence="17">WA0000067209</strain>
    </source>
</reference>
<dbReference type="PANTHER" id="PTHR12147:SF58">
    <property type="entry name" value="VACUOLAR MEMBRANE PROTEASE"/>
    <property type="match status" value="1"/>
</dbReference>
<keyword evidence="13" id="KW-0479">Metal-binding</keyword>
<evidence type="ECO:0000313" key="18">
    <source>
        <dbReference type="Proteomes" id="UP000654370"/>
    </source>
</evidence>
<comment type="function">
    <text evidence="2">May be involved in vacuolar sorting and osmoregulation.</text>
</comment>
<evidence type="ECO:0000256" key="2">
    <source>
        <dbReference type="ARBA" id="ARBA00003273"/>
    </source>
</evidence>
<sequence>MSASEQHSEREPLLARQPEVSPATTEPHSKRSWSIYVVILGIVSFLGILSFSVRNTMSAALTDEQAFAAGRFPGQHSYDAYLSTFTEPRPGNSKANRASRDWLLRTLREESNKHSVSVEIDEDGIPFVGNDSSGNPWMIQSNNVLVKVIALTRSLEEVFTDQLHFLSTDSVPSSHGVTDDGIAIAVMLEVYRNILMFPVEHTVIFNFNNYEEMGLWGSIGMLQHPWINDTRIFLNLEGAGAGGRALMFRATSPDGVAKAANANVHQHASVLGNDMFGLGLIKSMTDYSVYLDAGIPGVDLAFYSMRSHYHTTRDTLEYIKPTAVQHMGDLTLAMTRGLANADGIITGEQPKAEPFVYYDFLGQFALHYSMLTNQILNTVVLLALPTYLAYWAAHQSTPLRGYAPVIKRSTIGFLLVTVTFVVVFAFSLFIGFLLTKLNPVALYGNMEVGALTIVFAGIFGLIFCQWGFSLLDEKFGLYRSALDLELTTAYGLVILSWILLALSTYVSHLGIGSLYYIFWLYAGTLMAVAIQERFAASRAQTWAVAFLLQVAILYPLIFDIAFMTFDSMRHTLADGTPELAVYGLVAIFVTLMMICLIPWVHRAGYLKRATLASALILVFLMVITSSLFPYDSHLNPNKYIFNQKLNLTSGHSTISLASFSHVEDVVRGITTDEEWATRDVTIVRETQTQVSFATKLLPMYFADPDSAKKELQYSFKRLSSVSDKTQRVQATIHTQNSAVCSVSIKDHNMTFASLESLNIDYPIQKLTIFRQKFGEKYSLDFEYEADKPSTAILSCYYDEWINGRNPAFATVQEQIPDWAVLALRGFGLVEASIEVQL</sequence>
<feature type="transmembrane region" description="Helical" evidence="15">
    <location>
        <begin position="33"/>
        <end position="53"/>
    </location>
</feature>
<feature type="compositionally biased region" description="Basic and acidic residues" evidence="14">
    <location>
        <begin position="1"/>
        <end position="13"/>
    </location>
</feature>
<dbReference type="EC" id="3.4.-.-" evidence="13"/>
<name>A0A8H7PTB3_MORIS</name>
<keyword evidence="7 15" id="KW-0812">Transmembrane</keyword>
<evidence type="ECO:0000256" key="5">
    <source>
        <dbReference type="ARBA" id="ARBA00022554"/>
    </source>
</evidence>
<feature type="transmembrane region" description="Helical" evidence="15">
    <location>
        <begin position="413"/>
        <end position="434"/>
    </location>
</feature>
<evidence type="ECO:0000256" key="4">
    <source>
        <dbReference type="ARBA" id="ARBA00010918"/>
    </source>
</evidence>
<dbReference type="Pfam" id="PF04389">
    <property type="entry name" value="Peptidase_M28"/>
    <property type="match status" value="1"/>
</dbReference>
<evidence type="ECO:0000256" key="14">
    <source>
        <dbReference type="SAM" id="MobiDB-lite"/>
    </source>
</evidence>
<keyword evidence="9 13" id="KW-0862">Zinc</keyword>
<evidence type="ECO:0000256" key="15">
    <source>
        <dbReference type="SAM" id="Phobius"/>
    </source>
</evidence>
<dbReference type="Proteomes" id="UP000654370">
    <property type="component" value="Unassembled WGS sequence"/>
</dbReference>
<feature type="transmembrane region" description="Helical" evidence="15">
    <location>
        <begin position="611"/>
        <end position="630"/>
    </location>
</feature>
<dbReference type="PANTHER" id="PTHR12147">
    <property type="entry name" value="METALLOPEPTIDASE M28 FAMILY MEMBER"/>
    <property type="match status" value="1"/>
</dbReference>
<keyword evidence="6 13" id="KW-0645">Protease</keyword>
<comment type="cofactor">
    <cofactor evidence="1">
        <name>Zn(2+)</name>
        <dbReference type="ChEBI" id="CHEBI:29105"/>
    </cofactor>
</comment>
<dbReference type="GO" id="GO:0006508">
    <property type="term" value="P:proteolysis"/>
    <property type="evidence" value="ECO:0007669"/>
    <property type="project" value="UniProtKB-KW"/>
</dbReference>
<dbReference type="EMBL" id="JAEPQZ010000006">
    <property type="protein sequence ID" value="KAG2179808.1"/>
    <property type="molecule type" value="Genomic_DNA"/>
</dbReference>
<evidence type="ECO:0000256" key="12">
    <source>
        <dbReference type="ARBA" id="ARBA00023180"/>
    </source>
</evidence>
<feature type="transmembrane region" description="Helical" evidence="15">
    <location>
        <begin position="513"/>
        <end position="530"/>
    </location>
</feature>
<keyword evidence="12" id="KW-0325">Glycoprotein</keyword>
<feature type="transmembrane region" description="Helical" evidence="15">
    <location>
        <begin position="580"/>
        <end position="599"/>
    </location>
</feature>
<feature type="transmembrane region" description="Helical" evidence="15">
    <location>
        <begin position="375"/>
        <end position="393"/>
    </location>
</feature>
<keyword evidence="18" id="KW-1185">Reference proteome</keyword>
<evidence type="ECO:0000256" key="6">
    <source>
        <dbReference type="ARBA" id="ARBA00022670"/>
    </source>
</evidence>
<evidence type="ECO:0000256" key="3">
    <source>
        <dbReference type="ARBA" id="ARBA00004128"/>
    </source>
</evidence>
<comment type="similarity">
    <text evidence="4 13">Belongs to the peptidase M28 family.</text>
</comment>
<evidence type="ECO:0000256" key="8">
    <source>
        <dbReference type="ARBA" id="ARBA00022801"/>
    </source>
</evidence>
<accession>A0A8H7PTB3</accession>
<evidence type="ECO:0000259" key="16">
    <source>
        <dbReference type="Pfam" id="PF04389"/>
    </source>
</evidence>
<evidence type="ECO:0000256" key="1">
    <source>
        <dbReference type="ARBA" id="ARBA00001947"/>
    </source>
</evidence>
<evidence type="ECO:0000256" key="9">
    <source>
        <dbReference type="ARBA" id="ARBA00022833"/>
    </source>
</evidence>
<evidence type="ECO:0000256" key="10">
    <source>
        <dbReference type="ARBA" id="ARBA00022989"/>
    </source>
</evidence>
<dbReference type="InterPro" id="IPR045175">
    <property type="entry name" value="M28_fam"/>
</dbReference>
<dbReference type="SUPFAM" id="SSF53187">
    <property type="entry name" value="Zn-dependent exopeptidases"/>
    <property type="match status" value="1"/>
</dbReference>
<keyword evidence="5" id="KW-0926">Vacuole</keyword>
<feature type="transmembrane region" description="Helical" evidence="15">
    <location>
        <begin position="489"/>
        <end position="507"/>
    </location>
</feature>
<dbReference type="AlphaFoldDB" id="A0A8H7PTB3"/>
<proteinExistence type="inferred from homology"/>
<feature type="domain" description="Peptidase M28" evidence="16">
    <location>
        <begin position="169"/>
        <end position="334"/>
    </location>
</feature>
<dbReference type="Gene3D" id="3.40.630.10">
    <property type="entry name" value="Zn peptidases"/>
    <property type="match status" value="1"/>
</dbReference>
<evidence type="ECO:0000256" key="7">
    <source>
        <dbReference type="ARBA" id="ARBA00022692"/>
    </source>
</evidence>
<keyword evidence="11" id="KW-0482">Metalloprotease</keyword>
<evidence type="ECO:0000256" key="13">
    <source>
        <dbReference type="RuleBase" id="RU361240"/>
    </source>
</evidence>
<dbReference type="GO" id="GO:0005774">
    <property type="term" value="C:vacuolar membrane"/>
    <property type="evidence" value="ECO:0007669"/>
    <property type="project" value="UniProtKB-SubCell"/>
</dbReference>
<gene>
    <name evidence="17" type="ORF">INT43_003591</name>
</gene>
<evidence type="ECO:0000256" key="11">
    <source>
        <dbReference type="ARBA" id="ARBA00023049"/>
    </source>
</evidence>
<protein>
    <recommendedName>
        <fullName evidence="13">Peptide hydrolase</fullName>
        <ecNumber evidence="13">3.4.-.-</ecNumber>
    </recommendedName>
</protein>
<organism evidence="17 18">
    <name type="scientific">Mortierella isabellina</name>
    <name type="common">Filamentous fungus</name>
    <name type="synonym">Umbelopsis isabellina</name>
    <dbReference type="NCBI Taxonomy" id="91625"/>
    <lineage>
        <taxon>Eukaryota</taxon>
        <taxon>Fungi</taxon>
        <taxon>Fungi incertae sedis</taxon>
        <taxon>Mucoromycota</taxon>
        <taxon>Mucoromycotina</taxon>
        <taxon>Umbelopsidomycetes</taxon>
        <taxon>Umbelopsidales</taxon>
        <taxon>Umbelopsidaceae</taxon>
        <taxon>Umbelopsis</taxon>
    </lineage>
</organism>
<comment type="caution">
    <text evidence="17">The sequence shown here is derived from an EMBL/GenBank/DDBJ whole genome shotgun (WGS) entry which is preliminary data.</text>
</comment>
<feature type="region of interest" description="Disordered" evidence="14">
    <location>
        <begin position="1"/>
        <end position="27"/>
    </location>
</feature>
<keyword evidence="15" id="KW-0472">Membrane</keyword>
<comment type="subcellular location">
    <subcellularLocation>
        <location evidence="3">Vacuole membrane</location>
        <topology evidence="3">Multi-pass membrane protein</topology>
    </subcellularLocation>
</comment>
<evidence type="ECO:0000313" key="17">
    <source>
        <dbReference type="EMBL" id="KAG2179808.1"/>
    </source>
</evidence>
<feature type="transmembrane region" description="Helical" evidence="15">
    <location>
        <begin position="542"/>
        <end position="565"/>
    </location>
</feature>
<dbReference type="GO" id="GO:0046872">
    <property type="term" value="F:metal ion binding"/>
    <property type="evidence" value="ECO:0007669"/>
    <property type="project" value="UniProtKB-KW"/>
</dbReference>
<dbReference type="OrthoDB" id="76293at2759"/>
<dbReference type="GO" id="GO:0008235">
    <property type="term" value="F:metalloexopeptidase activity"/>
    <property type="evidence" value="ECO:0007669"/>
    <property type="project" value="InterPro"/>
</dbReference>
<keyword evidence="8 13" id="KW-0378">Hydrolase</keyword>
<dbReference type="InterPro" id="IPR007484">
    <property type="entry name" value="Peptidase_M28"/>
</dbReference>
<keyword evidence="10 15" id="KW-1133">Transmembrane helix</keyword>
<feature type="transmembrane region" description="Helical" evidence="15">
    <location>
        <begin position="446"/>
        <end position="468"/>
    </location>
</feature>